<dbReference type="PANTHER" id="PTHR24321:SF15">
    <property type="entry name" value="OXIDOREDUCTASE UCPA"/>
    <property type="match status" value="1"/>
</dbReference>
<dbReference type="CDD" id="cd05233">
    <property type="entry name" value="SDR_c"/>
    <property type="match status" value="1"/>
</dbReference>
<name>A0A4S3TQU4_9EURY</name>
<dbReference type="InterPro" id="IPR002347">
    <property type="entry name" value="SDR_fam"/>
</dbReference>
<comment type="similarity">
    <text evidence="1">Belongs to the short-chain dehydrogenases/reductases (SDR) family.</text>
</comment>
<dbReference type="OrthoDB" id="7442at2157"/>
<dbReference type="AlphaFoldDB" id="A0A4S3TQU4"/>
<dbReference type="InterPro" id="IPR036291">
    <property type="entry name" value="NAD(P)-bd_dom_sf"/>
</dbReference>
<dbReference type="RefSeq" id="WP_141462731.1">
    <property type="nucleotide sequence ID" value="NZ_RBZW01000003.1"/>
</dbReference>
<proteinExistence type="inferred from homology"/>
<dbReference type="FunFam" id="3.40.50.720:FF:000084">
    <property type="entry name" value="Short-chain dehydrogenase reductase"/>
    <property type="match status" value="1"/>
</dbReference>
<gene>
    <name evidence="3" type="ORF">D8Y22_01245</name>
</gene>
<dbReference type="Pfam" id="PF13561">
    <property type="entry name" value="adh_short_C2"/>
    <property type="match status" value="1"/>
</dbReference>
<dbReference type="Proteomes" id="UP000318864">
    <property type="component" value="Unassembled WGS sequence"/>
</dbReference>
<comment type="caution">
    <text evidence="3">The sequence shown here is derived from an EMBL/GenBank/DDBJ whole genome shotgun (WGS) entry which is preliminary data.</text>
</comment>
<sequence length="252" mass="26389">MRLQDKTAFITGAGSGLGREAAERFADEGATIVAADIDLEAAETTVDRIESAGGDGTAVDLDVRDADAVHAAVDETAETMGLDIILNNAGVSHERADVEDIDEPERDQVIDINIKGVWNGCHAAIPHFKEQGSGAIVNTASLAGVIGSPQLSAYSLSKGAVVNFTRAIAAEIGPHGIRANAVCPAVTETSMARSGRSDEEWAALEEKMAQQYPLRRLGQPEDIANAMLFLASDEAAWITGQKLVVDGGFSCA</sequence>
<dbReference type="PRINTS" id="PR00081">
    <property type="entry name" value="GDHRDH"/>
</dbReference>
<organism evidence="3 4">
    <name type="scientific">Salinadaptatus halalkaliphilus</name>
    <dbReference type="NCBI Taxonomy" id="2419781"/>
    <lineage>
        <taxon>Archaea</taxon>
        <taxon>Methanobacteriati</taxon>
        <taxon>Methanobacteriota</taxon>
        <taxon>Stenosarchaea group</taxon>
        <taxon>Halobacteria</taxon>
        <taxon>Halobacteriales</taxon>
        <taxon>Natrialbaceae</taxon>
        <taxon>Salinadaptatus</taxon>
    </lineage>
</organism>
<evidence type="ECO:0000256" key="1">
    <source>
        <dbReference type="ARBA" id="ARBA00006484"/>
    </source>
</evidence>
<accession>A0A4S3TQU4</accession>
<evidence type="ECO:0000313" key="3">
    <source>
        <dbReference type="EMBL" id="THE66774.1"/>
    </source>
</evidence>
<dbReference type="SUPFAM" id="SSF51735">
    <property type="entry name" value="NAD(P)-binding Rossmann-fold domains"/>
    <property type="match status" value="1"/>
</dbReference>
<evidence type="ECO:0000256" key="2">
    <source>
        <dbReference type="ARBA" id="ARBA00023002"/>
    </source>
</evidence>
<dbReference type="PRINTS" id="PR00080">
    <property type="entry name" value="SDRFAMILY"/>
</dbReference>
<protein>
    <submittedName>
        <fullName evidence="3">SDR family oxidoreductase</fullName>
    </submittedName>
</protein>
<dbReference type="GO" id="GO:0016491">
    <property type="term" value="F:oxidoreductase activity"/>
    <property type="evidence" value="ECO:0007669"/>
    <property type="project" value="UniProtKB-KW"/>
</dbReference>
<keyword evidence="4" id="KW-1185">Reference proteome</keyword>
<dbReference type="EMBL" id="RBZW01000003">
    <property type="protein sequence ID" value="THE66774.1"/>
    <property type="molecule type" value="Genomic_DNA"/>
</dbReference>
<keyword evidence="2" id="KW-0560">Oxidoreductase</keyword>
<reference evidence="3 4" key="1">
    <citation type="submission" date="2018-10" db="EMBL/GenBank/DDBJ databases">
        <title>Natronolimnobius sp. XQ-INN 246 isolated from Inner Mongolia Autonomous Region of China.</title>
        <authorList>
            <person name="Xue Q."/>
        </authorList>
    </citation>
    <scope>NUCLEOTIDE SEQUENCE [LARGE SCALE GENOMIC DNA]</scope>
    <source>
        <strain evidence="3 4">XQ-INN 246</strain>
    </source>
</reference>
<dbReference type="Gene3D" id="3.40.50.720">
    <property type="entry name" value="NAD(P)-binding Rossmann-like Domain"/>
    <property type="match status" value="1"/>
</dbReference>
<dbReference type="NCBIfam" id="NF005559">
    <property type="entry name" value="PRK07231.1"/>
    <property type="match status" value="1"/>
</dbReference>
<evidence type="ECO:0000313" key="4">
    <source>
        <dbReference type="Proteomes" id="UP000318864"/>
    </source>
</evidence>
<dbReference type="PANTHER" id="PTHR24321">
    <property type="entry name" value="DEHYDROGENASES, SHORT CHAIN"/>
    <property type="match status" value="1"/>
</dbReference>